<dbReference type="Proteomes" id="UP000198967">
    <property type="component" value="Unassembled WGS sequence"/>
</dbReference>
<evidence type="ECO:0008006" key="4">
    <source>
        <dbReference type="Google" id="ProtNLM"/>
    </source>
</evidence>
<feature type="region of interest" description="Disordered" evidence="1">
    <location>
        <begin position="1"/>
        <end position="31"/>
    </location>
</feature>
<evidence type="ECO:0000313" key="3">
    <source>
        <dbReference type="Proteomes" id="UP000198967"/>
    </source>
</evidence>
<sequence>MTSSVPTPSGPTPSAPTPPSVPDAGPAPEPDAVVSVGTAGLLAGLPVLLGFRPRDSLVVVALGGATGRRVGLTLRVDLPPPGEDALRASVCASAAVAVARERPAAAAVVVVGGGPAPALVAEGAPPRVDVAAEAVLALADAGVAVPTVAWVAELEPGAPWCCYPLQGCGCAGRLPDPAGTELAATAVAQGTVVYRSREELEHLVAAAEPAREPVGGAEDRSAGVRGAPRWPAEPEHALRAALDAASANRLVVDAQLVRIMTSAFRRAAFRDRCLSVCTGPDAPAAEQLWAALARTCRGPAAADPAVLLAVCALARGAGALADIALERAERVRPNHRLARDLRAAMAAGWGPDRVRAWLAGEL</sequence>
<reference evidence="2 3" key="1">
    <citation type="submission" date="2016-10" db="EMBL/GenBank/DDBJ databases">
        <authorList>
            <person name="de Groot N.N."/>
        </authorList>
    </citation>
    <scope>NUCLEOTIDE SEQUENCE [LARGE SCALE GENOMIC DNA]</scope>
    <source>
        <strain evidence="2 3">CGMCC 4.3143</strain>
    </source>
</reference>
<evidence type="ECO:0000256" key="1">
    <source>
        <dbReference type="SAM" id="MobiDB-lite"/>
    </source>
</evidence>
<accession>A0A1G8A387</accession>
<name>A0A1G8A387_PSEOR</name>
<dbReference type="STRING" id="366584.SAMN05216377_119129"/>
<dbReference type="AlphaFoldDB" id="A0A1G8A387"/>
<dbReference type="Pfam" id="PF13830">
    <property type="entry name" value="DUF4192"/>
    <property type="match status" value="1"/>
</dbReference>
<proteinExistence type="predicted"/>
<dbReference type="InterPro" id="IPR025447">
    <property type="entry name" value="DUF4192"/>
</dbReference>
<feature type="compositionally biased region" description="Pro residues" evidence="1">
    <location>
        <begin position="8"/>
        <end position="29"/>
    </location>
</feature>
<evidence type="ECO:0000313" key="2">
    <source>
        <dbReference type="EMBL" id="SDH15399.1"/>
    </source>
</evidence>
<dbReference type="EMBL" id="FNBE01000019">
    <property type="protein sequence ID" value="SDH15399.1"/>
    <property type="molecule type" value="Genomic_DNA"/>
</dbReference>
<feature type="region of interest" description="Disordered" evidence="1">
    <location>
        <begin position="210"/>
        <end position="229"/>
    </location>
</feature>
<dbReference type="OrthoDB" id="3264463at2"/>
<gene>
    <name evidence="2" type="ORF">SAMN05216377_119129</name>
</gene>
<keyword evidence="3" id="KW-1185">Reference proteome</keyword>
<organism evidence="2 3">
    <name type="scientific">Pseudonocardia oroxyli</name>
    <dbReference type="NCBI Taxonomy" id="366584"/>
    <lineage>
        <taxon>Bacteria</taxon>
        <taxon>Bacillati</taxon>
        <taxon>Actinomycetota</taxon>
        <taxon>Actinomycetes</taxon>
        <taxon>Pseudonocardiales</taxon>
        <taxon>Pseudonocardiaceae</taxon>
        <taxon>Pseudonocardia</taxon>
    </lineage>
</organism>
<protein>
    <recommendedName>
        <fullName evidence="4">DUF4192 domain-containing protein</fullName>
    </recommendedName>
</protein>